<sequence length="49" mass="5419">MQERGNIQSSIQQVAALLVLSDRLALDDGYLQAEAPAAYLDFIRRETAP</sequence>
<dbReference type="EMBL" id="FOMX01000023">
    <property type="protein sequence ID" value="SFE95910.1"/>
    <property type="molecule type" value="Genomic_DNA"/>
</dbReference>
<dbReference type="STRING" id="54.SAMN02745121_06267"/>
<keyword evidence="2" id="KW-1185">Reference proteome</keyword>
<protein>
    <submittedName>
        <fullName evidence="1">Uncharacterized protein</fullName>
    </submittedName>
</protein>
<accession>A0A1I2EUL1</accession>
<organism evidence="1 2">
    <name type="scientific">Nannocystis exedens</name>
    <dbReference type="NCBI Taxonomy" id="54"/>
    <lineage>
        <taxon>Bacteria</taxon>
        <taxon>Pseudomonadati</taxon>
        <taxon>Myxococcota</taxon>
        <taxon>Polyangia</taxon>
        <taxon>Nannocystales</taxon>
        <taxon>Nannocystaceae</taxon>
        <taxon>Nannocystis</taxon>
    </lineage>
</organism>
<name>A0A1I2EUL1_9BACT</name>
<proteinExistence type="predicted"/>
<evidence type="ECO:0000313" key="2">
    <source>
        <dbReference type="Proteomes" id="UP000199400"/>
    </source>
</evidence>
<dbReference type="AlphaFoldDB" id="A0A1I2EUL1"/>
<gene>
    <name evidence="1" type="ORF">SAMN02745121_06267</name>
</gene>
<evidence type="ECO:0000313" key="1">
    <source>
        <dbReference type="EMBL" id="SFE95910.1"/>
    </source>
</evidence>
<dbReference type="Proteomes" id="UP000199400">
    <property type="component" value="Unassembled WGS sequence"/>
</dbReference>
<reference evidence="2" key="1">
    <citation type="submission" date="2016-10" db="EMBL/GenBank/DDBJ databases">
        <authorList>
            <person name="Varghese N."/>
            <person name="Submissions S."/>
        </authorList>
    </citation>
    <scope>NUCLEOTIDE SEQUENCE [LARGE SCALE GENOMIC DNA]</scope>
    <source>
        <strain evidence="2">ATCC 25963</strain>
    </source>
</reference>